<dbReference type="InterPro" id="IPR006685">
    <property type="entry name" value="MscS_channel_2nd"/>
</dbReference>
<dbReference type="Pfam" id="PF21088">
    <property type="entry name" value="MS_channel_1st"/>
    <property type="match status" value="1"/>
</dbReference>
<gene>
    <name evidence="11" type="ORF">N7603_04500</name>
</gene>
<dbReference type="Gene3D" id="1.10.287.1260">
    <property type="match status" value="1"/>
</dbReference>
<dbReference type="InterPro" id="IPR049142">
    <property type="entry name" value="MS_channel_1st"/>
</dbReference>
<sequence length="344" mass="38653">MLLSNSTYLNLGASLGVIALLVVFFILENKWIKKREDRLNKYLIILIYIFSFFLMTFGLLLILWIWSFDYNTLIQDFSTSAIETIESSLSRIIGSLLIIFISMMITRIAKVALKKVWVKPTPAQKRKKTIAKVTLSIIRYTVALLTILIVLAIWGVNVLPALAGLGIMGLVIGLGAQKFINDLIAGFFIIFEQHFDVGDTVEVKGFKGTVSDIGLKTTRIRNWKGDVMILSNGEVNNLINYSRNISVAVVEFGIGYKENVQQVIDLLSKELQVLKKDFPQVVEDPTVVGVTALEASQVTLRAIAKTENEQHYAVERGMRKMIKEILDANNIEIPFPQIVVTQKK</sequence>
<comment type="subcellular location">
    <subcellularLocation>
        <location evidence="1">Cell membrane</location>
        <topology evidence="1">Multi-pass membrane protein</topology>
    </subcellularLocation>
</comment>
<keyword evidence="6 7" id="KW-0472">Membrane</keyword>
<dbReference type="Pfam" id="PF21082">
    <property type="entry name" value="MS_channel_3rd"/>
    <property type="match status" value="1"/>
</dbReference>
<accession>A0ABT2PWU7</accession>
<proteinExistence type="inferred from homology"/>
<name>A0ABT2PWU7_9MOLU</name>
<organism evidence="11 12">
    <name type="scientific">Paracholeplasma vituli</name>
    <dbReference type="NCBI Taxonomy" id="69473"/>
    <lineage>
        <taxon>Bacteria</taxon>
        <taxon>Bacillati</taxon>
        <taxon>Mycoplasmatota</taxon>
        <taxon>Mollicutes</taxon>
        <taxon>Acholeplasmatales</taxon>
        <taxon>Acholeplasmataceae</taxon>
        <taxon>Paracholeplasma</taxon>
    </lineage>
</organism>
<dbReference type="PANTHER" id="PTHR30460:SF0">
    <property type="entry name" value="MODERATE CONDUCTANCE MECHANOSENSITIVE CHANNEL YBIO"/>
    <property type="match status" value="1"/>
</dbReference>
<dbReference type="InterPro" id="IPR045276">
    <property type="entry name" value="YbiO_bact"/>
</dbReference>
<keyword evidence="5 7" id="KW-1133">Transmembrane helix</keyword>
<dbReference type="InterPro" id="IPR011014">
    <property type="entry name" value="MscS_channel_TM-2"/>
</dbReference>
<evidence type="ECO:0000256" key="3">
    <source>
        <dbReference type="ARBA" id="ARBA00022475"/>
    </source>
</evidence>
<comment type="caution">
    <text evidence="11">The sequence shown here is derived from an EMBL/GenBank/DDBJ whole genome shotgun (WGS) entry which is preliminary data.</text>
</comment>
<keyword evidence="4 7" id="KW-0812">Transmembrane</keyword>
<feature type="transmembrane region" description="Helical" evidence="7">
    <location>
        <begin position="88"/>
        <end position="109"/>
    </location>
</feature>
<feature type="transmembrane region" description="Helical" evidence="7">
    <location>
        <begin position="130"/>
        <end position="155"/>
    </location>
</feature>
<evidence type="ECO:0000313" key="12">
    <source>
        <dbReference type="Proteomes" id="UP001209076"/>
    </source>
</evidence>
<dbReference type="InterPro" id="IPR049278">
    <property type="entry name" value="MS_channel_C"/>
</dbReference>
<evidence type="ECO:0000256" key="1">
    <source>
        <dbReference type="ARBA" id="ARBA00004651"/>
    </source>
</evidence>
<protein>
    <submittedName>
        <fullName evidence="11">Mechanosensitive ion channel family protein</fullName>
    </submittedName>
</protein>
<dbReference type="InterPro" id="IPR010920">
    <property type="entry name" value="LSM_dom_sf"/>
</dbReference>
<evidence type="ECO:0000259" key="9">
    <source>
        <dbReference type="Pfam" id="PF21082"/>
    </source>
</evidence>
<feature type="transmembrane region" description="Helical" evidence="7">
    <location>
        <begin position="161"/>
        <end position="180"/>
    </location>
</feature>
<dbReference type="InterPro" id="IPR023408">
    <property type="entry name" value="MscS_beta-dom_sf"/>
</dbReference>
<reference evidence="12" key="1">
    <citation type="submission" date="2023-07" db="EMBL/GenBank/DDBJ databases">
        <title>Novel Mycoplasma species identified in domestic and wild animals.</title>
        <authorList>
            <person name="Volokhov D.V."/>
            <person name="Furtak V.A."/>
            <person name="Zagorodnyaya T.A."/>
        </authorList>
    </citation>
    <scope>NUCLEOTIDE SEQUENCE [LARGE SCALE GENOMIC DNA]</scope>
    <source>
        <strain evidence="12">92-19</strain>
    </source>
</reference>
<keyword evidence="3" id="KW-1003">Cell membrane</keyword>
<dbReference type="SUPFAM" id="SSF82861">
    <property type="entry name" value="Mechanosensitive channel protein MscS (YggB), transmembrane region"/>
    <property type="match status" value="1"/>
</dbReference>
<evidence type="ECO:0000259" key="8">
    <source>
        <dbReference type="Pfam" id="PF00924"/>
    </source>
</evidence>
<dbReference type="Gene3D" id="3.30.70.100">
    <property type="match status" value="1"/>
</dbReference>
<evidence type="ECO:0000256" key="7">
    <source>
        <dbReference type="SAM" id="Phobius"/>
    </source>
</evidence>
<feature type="transmembrane region" description="Helical" evidence="7">
    <location>
        <begin position="39"/>
        <end position="68"/>
    </location>
</feature>
<dbReference type="Pfam" id="PF00924">
    <property type="entry name" value="MS_channel_2nd"/>
    <property type="match status" value="1"/>
</dbReference>
<evidence type="ECO:0000256" key="2">
    <source>
        <dbReference type="ARBA" id="ARBA00008017"/>
    </source>
</evidence>
<feature type="transmembrane region" description="Helical" evidence="7">
    <location>
        <begin position="6"/>
        <end position="27"/>
    </location>
</feature>
<evidence type="ECO:0000256" key="5">
    <source>
        <dbReference type="ARBA" id="ARBA00022989"/>
    </source>
</evidence>
<dbReference type="SUPFAM" id="SSF82689">
    <property type="entry name" value="Mechanosensitive channel protein MscS (YggB), C-terminal domain"/>
    <property type="match status" value="1"/>
</dbReference>
<dbReference type="PANTHER" id="PTHR30460">
    <property type="entry name" value="MODERATE CONDUCTANCE MECHANOSENSITIVE CHANNEL YBIO"/>
    <property type="match status" value="1"/>
</dbReference>
<dbReference type="Proteomes" id="UP001209076">
    <property type="component" value="Unassembled WGS sequence"/>
</dbReference>
<dbReference type="InterPro" id="IPR011066">
    <property type="entry name" value="MscS_channel_C_sf"/>
</dbReference>
<dbReference type="SUPFAM" id="SSF50182">
    <property type="entry name" value="Sm-like ribonucleoproteins"/>
    <property type="match status" value="1"/>
</dbReference>
<evidence type="ECO:0000256" key="4">
    <source>
        <dbReference type="ARBA" id="ARBA00022692"/>
    </source>
</evidence>
<evidence type="ECO:0000259" key="10">
    <source>
        <dbReference type="Pfam" id="PF21088"/>
    </source>
</evidence>
<dbReference type="RefSeq" id="WP_262096167.1">
    <property type="nucleotide sequence ID" value="NZ_JAOEGN010000007.1"/>
</dbReference>
<keyword evidence="12" id="KW-1185">Reference proteome</keyword>
<dbReference type="EMBL" id="JAOEGN010000007">
    <property type="protein sequence ID" value="MCU0104911.1"/>
    <property type="molecule type" value="Genomic_DNA"/>
</dbReference>
<feature type="domain" description="Mechanosensitive ion channel MscS C-terminal" evidence="9">
    <location>
        <begin position="249"/>
        <end position="333"/>
    </location>
</feature>
<dbReference type="Gene3D" id="2.30.30.60">
    <property type="match status" value="1"/>
</dbReference>
<feature type="domain" description="Mechanosensitive ion channel MscS" evidence="8">
    <location>
        <begin position="180"/>
        <end position="243"/>
    </location>
</feature>
<feature type="domain" description="Mechanosensitive ion channel transmembrane helices 2/3" evidence="10">
    <location>
        <begin position="137"/>
        <end position="177"/>
    </location>
</feature>
<evidence type="ECO:0000313" key="11">
    <source>
        <dbReference type="EMBL" id="MCU0104911.1"/>
    </source>
</evidence>
<comment type="similarity">
    <text evidence="2">Belongs to the MscS (TC 1.A.23) family.</text>
</comment>
<evidence type="ECO:0000256" key="6">
    <source>
        <dbReference type="ARBA" id="ARBA00023136"/>
    </source>
</evidence>